<evidence type="ECO:0000313" key="3">
    <source>
        <dbReference type="EMBL" id="KOO23233.1"/>
    </source>
</evidence>
<dbReference type="Gene3D" id="3.60.21.10">
    <property type="match status" value="1"/>
</dbReference>
<dbReference type="Gene3D" id="1.10.238.10">
    <property type="entry name" value="EF-hand"/>
    <property type="match status" value="1"/>
</dbReference>
<feature type="domain" description="EF-hand" evidence="2">
    <location>
        <begin position="428"/>
        <end position="463"/>
    </location>
</feature>
<organism evidence="3 4">
    <name type="scientific">Chrysochromulina tobinii</name>
    <dbReference type="NCBI Taxonomy" id="1460289"/>
    <lineage>
        <taxon>Eukaryota</taxon>
        <taxon>Haptista</taxon>
        <taxon>Haptophyta</taxon>
        <taxon>Prymnesiophyceae</taxon>
        <taxon>Prymnesiales</taxon>
        <taxon>Chrysochromulinaceae</taxon>
        <taxon>Chrysochromulina</taxon>
    </lineage>
</organism>
<name>A0A0M0JAH3_9EUKA</name>
<dbReference type="GO" id="GO:0005509">
    <property type="term" value="F:calcium ion binding"/>
    <property type="evidence" value="ECO:0007669"/>
    <property type="project" value="InterPro"/>
</dbReference>
<accession>A0A0M0JAH3</accession>
<dbReference type="InterPro" id="IPR018247">
    <property type="entry name" value="EF_Hand_1_Ca_BS"/>
</dbReference>
<protein>
    <submittedName>
        <fullName evidence="3">5-nucleotidase or metallophosphoesterase</fullName>
    </submittedName>
</protein>
<gene>
    <name evidence="3" type="ORF">Ctob_003171</name>
</gene>
<dbReference type="AlphaFoldDB" id="A0A0M0JAH3"/>
<dbReference type="PROSITE" id="PS50222">
    <property type="entry name" value="EF_HAND_2"/>
    <property type="match status" value="1"/>
</dbReference>
<dbReference type="InterPro" id="IPR011992">
    <property type="entry name" value="EF-hand-dom_pair"/>
</dbReference>
<dbReference type="SUPFAM" id="SSF47473">
    <property type="entry name" value="EF-hand"/>
    <property type="match status" value="1"/>
</dbReference>
<sequence>MDAQKAYDVVELISQDGSQTRRIGLVAVLSDDPALYSHFKPPGAFGGAKIECPWQTLSSYKSKLEGPEERCDVVLPLQHMYVPDDHRTCREFDFPVVLSGHDHHRVDEIIAGTRLLKPGLDSIAATVLQLSWPSATSPSRPQVRASFVEVANWRPDEALLRETSRAYSALLPLRNTELSRVPPTFEPLSSSNSRGTVCTMGKYICSLLKSSLNTVRRQRAHAVDAVLLMGGNIRGGSLYPLGSYFSLEMLEAEVKSDESLGVVEMPGWLLDKAVTQTHAGDPIPGWLQYDSGVREEGGRVVDVGGLPLEPDRIYRVGTKVSDLTNGQSAALTVYYTQHMNLLPPKGAYVNVHSELMGFFARNMWRKIWEAIAPRSVDGSVDTPCQLGDEPCQSERRLEALDLDASGDISVQDIHTALQVVVGLSVDADQQSLATFIHSFADADGDGKVTLADFETFCAEMPALYANQEWRLAYPKSQPSSETGVEGDRGGAAI</sequence>
<dbReference type="EMBL" id="JWZX01003210">
    <property type="protein sequence ID" value="KOO23233.1"/>
    <property type="molecule type" value="Genomic_DNA"/>
</dbReference>
<reference evidence="4" key="1">
    <citation type="journal article" date="2015" name="PLoS Genet.">
        <title>Genome Sequence and Transcriptome Analyses of Chrysochromulina tobin: Metabolic Tools for Enhanced Algal Fitness in the Prominent Order Prymnesiales (Haptophyceae).</title>
        <authorList>
            <person name="Hovde B.T."/>
            <person name="Deodato C.R."/>
            <person name="Hunsperger H.M."/>
            <person name="Ryken S.A."/>
            <person name="Yost W."/>
            <person name="Jha R.K."/>
            <person name="Patterson J."/>
            <person name="Monnat R.J. Jr."/>
            <person name="Barlow S.B."/>
            <person name="Starkenburg S.R."/>
            <person name="Cattolico R.A."/>
        </authorList>
    </citation>
    <scope>NUCLEOTIDE SEQUENCE</scope>
    <source>
        <strain evidence="4">CCMP291</strain>
    </source>
</reference>
<evidence type="ECO:0000256" key="1">
    <source>
        <dbReference type="ARBA" id="ARBA00022837"/>
    </source>
</evidence>
<dbReference type="PROSITE" id="PS00018">
    <property type="entry name" value="EF_HAND_1"/>
    <property type="match status" value="2"/>
</dbReference>
<dbReference type="InterPro" id="IPR002048">
    <property type="entry name" value="EF_hand_dom"/>
</dbReference>
<keyword evidence="4" id="KW-1185">Reference proteome</keyword>
<keyword evidence="1" id="KW-0106">Calcium</keyword>
<dbReference type="OrthoDB" id="10252235at2759"/>
<dbReference type="SUPFAM" id="SSF56300">
    <property type="entry name" value="Metallo-dependent phosphatases"/>
    <property type="match status" value="1"/>
</dbReference>
<comment type="caution">
    <text evidence="3">The sequence shown here is derived from an EMBL/GenBank/DDBJ whole genome shotgun (WGS) entry which is preliminary data.</text>
</comment>
<proteinExistence type="predicted"/>
<dbReference type="Proteomes" id="UP000037460">
    <property type="component" value="Unassembled WGS sequence"/>
</dbReference>
<evidence type="ECO:0000313" key="4">
    <source>
        <dbReference type="Proteomes" id="UP000037460"/>
    </source>
</evidence>
<dbReference type="InterPro" id="IPR029052">
    <property type="entry name" value="Metallo-depent_PP-like"/>
</dbReference>
<evidence type="ECO:0000259" key="2">
    <source>
        <dbReference type="PROSITE" id="PS50222"/>
    </source>
</evidence>